<dbReference type="Proteomes" id="UP000019678">
    <property type="component" value="Unassembled WGS sequence"/>
</dbReference>
<dbReference type="SUPFAM" id="SSF56281">
    <property type="entry name" value="Metallo-hydrolase/oxidoreductase"/>
    <property type="match status" value="1"/>
</dbReference>
<protein>
    <recommendedName>
        <fullName evidence="1">Metallo-beta-lactamase domain-containing protein</fullName>
    </recommendedName>
</protein>
<organism evidence="2 3">
    <name type="scientific">Chondromyces apiculatus DSM 436</name>
    <dbReference type="NCBI Taxonomy" id="1192034"/>
    <lineage>
        <taxon>Bacteria</taxon>
        <taxon>Pseudomonadati</taxon>
        <taxon>Myxococcota</taxon>
        <taxon>Polyangia</taxon>
        <taxon>Polyangiales</taxon>
        <taxon>Polyangiaceae</taxon>
        <taxon>Chondromyces</taxon>
    </lineage>
</organism>
<reference evidence="2 3" key="1">
    <citation type="submission" date="2013-05" db="EMBL/GenBank/DDBJ databases">
        <title>Genome assembly of Chondromyces apiculatus DSM 436.</title>
        <authorList>
            <person name="Sharma G."/>
            <person name="Khatri I."/>
            <person name="Kaur C."/>
            <person name="Mayilraj S."/>
            <person name="Subramanian S."/>
        </authorList>
    </citation>
    <scope>NUCLEOTIDE SEQUENCE [LARGE SCALE GENOMIC DNA]</scope>
    <source>
        <strain evidence="2 3">DSM 436</strain>
    </source>
</reference>
<dbReference type="InterPro" id="IPR036866">
    <property type="entry name" value="RibonucZ/Hydroxyglut_hydro"/>
</dbReference>
<evidence type="ECO:0000259" key="1">
    <source>
        <dbReference type="Pfam" id="PF00753"/>
    </source>
</evidence>
<comment type="caution">
    <text evidence="2">The sequence shown here is derived from an EMBL/GenBank/DDBJ whole genome shotgun (WGS) entry which is preliminary data.</text>
</comment>
<dbReference type="EMBL" id="ASRX01000051">
    <property type="protein sequence ID" value="EYF03111.1"/>
    <property type="molecule type" value="Genomic_DNA"/>
</dbReference>
<evidence type="ECO:0000313" key="3">
    <source>
        <dbReference type="Proteomes" id="UP000019678"/>
    </source>
</evidence>
<evidence type="ECO:0000313" key="2">
    <source>
        <dbReference type="EMBL" id="EYF03111.1"/>
    </source>
</evidence>
<dbReference type="RefSeq" id="WP_156041212.1">
    <property type="nucleotide sequence ID" value="NZ_ASRX01000051.1"/>
</dbReference>
<dbReference type="OrthoDB" id="292594at2"/>
<dbReference type="Gene3D" id="3.60.15.10">
    <property type="entry name" value="Ribonuclease Z/Hydroxyacylglutathione hydrolase-like"/>
    <property type="match status" value="1"/>
</dbReference>
<dbReference type="InterPro" id="IPR001279">
    <property type="entry name" value="Metallo-B-lactamas"/>
</dbReference>
<dbReference type="eggNOG" id="COG2333">
    <property type="taxonomic scope" value="Bacteria"/>
</dbReference>
<sequence>MTQAAPLAALGRLDRDLLHVFVAGPGLGEGIAVALPGAGWLLIDGCTTGLDGRGLPLEAIVNRWRAPTDDPVVAMVLTHPHEDHVGGFAEVIDALSPQCIGLLSPPGFSESGSIREKLGDPRAGRAERIRRGSERAALIAIQRWAEAQPGRQVLALHEGVTLPAGSSPVQVVARAPDEAVARLGLLPSQDANHLSVVLEIAHGTSRTVLASDLPRYFTNTTRPVRTGWDLVMSRYDFLGDHAVLKVPHHGSAAAMHPDLMPQAAGTQRAWCVTPHNRAKLPRVADLDGLPRMLERQSSVLLTAVPASKRVQAPEEHPGTVRLSQLAARMASQRTGAPFVDAAGVHVAPGNAYEPLDPLWCMAVDQHGTLVSRWRGRVAIEVIS</sequence>
<accession>A0A017T3J3</accession>
<keyword evidence="3" id="KW-1185">Reference proteome</keyword>
<dbReference type="Pfam" id="PF00753">
    <property type="entry name" value="Lactamase_B"/>
    <property type="match status" value="1"/>
</dbReference>
<proteinExistence type="predicted"/>
<dbReference type="AlphaFoldDB" id="A0A017T3J3"/>
<dbReference type="STRING" id="1192034.CAP_6225"/>
<feature type="domain" description="Metallo-beta-lactamase" evidence="1">
    <location>
        <begin position="37"/>
        <end position="95"/>
    </location>
</feature>
<gene>
    <name evidence="2" type="ORF">CAP_6225</name>
</gene>
<name>A0A017T3J3_9BACT</name>